<dbReference type="InterPro" id="IPR018490">
    <property type="entry name" value="cNMP-bd_dom_sf"/>
</dbReference>
<evidence type="ECO:0000313" key="7">
    <source>
        <dbReference type="Proteomes" id="UP000550136"/>
    </source>
</evidence>
<accession>A0A411LKI0</accession>
<dbReference type="InterPro" id="IPR036390">
    <property type="entry name" value="WH_DNA-bd_sf"/>
</dbReference>
<dbReference type="CDD" id="cd00038">
    <property type="entry name" value="CAP_ED"/>
    <property type="match status" value="1"/>
</dbReference>
<evidence type="ECO:0000313" key="8">
    <source>
        <dbReference type="Proteomes" id="UP000594836"/>
    </source>
</evidence>
<keyword evidence="1" id="KW-0805">Transcription regulation</keyword>
<dbReference type="GO" id="GO:0006355">
    <property type="term" value="P:regulation of DNA-templated transcription"/>
    <property type="evidence" value="ECO:0007669"/>
    <property type="project" value="InterPro"/>
</dbReference>
<dbReference type="OrthoDB" id="6155297at2"/>
<dbReference type="Proteomes" id="UP000550136">
    <property type="component" value="Unassembled WGS sequence"/>
</dbReference>
<evidence type="ECO:0000313" key="6">
    <source>
        <dbReference type="EMBL" id="QPT09370.1"/>
    </source>
</evidence>
<evidence type="ECO:0000259" key="4">
    <source>
        <dbReference type="PROSITE" id="PS51063"/>
    </source>
</evidence>
<dbReference type="SMART" id="SM00419">
    <property type="entry name" value="HTH_CRP"/>
    <property type="match status" value="1"/>
</dbReference>
<keyword evidence="3" id="KW-0804">Transcription</keyword>
<dbReference type="InterPro" id="IPR036388">
    <property type="entry name" value="WH-like_DNA-bd_sf"/>
</dbReference>
<dbReference type="CDD" id="cd00092">
    <property type="entry name" value="HTH_CRP"/>
    <property type="match status" value="1"/>
</dbReference>
<dbReference type="Pfam" id="PF00027">
    <property type="entry name" value="cNMP_binding"/>
    <property type="match status" value="1"/>
</dbReference>
<dbReference type="Gene3D" id="1.10.10.10">
    <property type="entry name" value="Winged helix-like DNA-binding domain superfamily/Winged helix DNA-binding domain"/>
    <property type="match status" value="1"/>
</dbReference>
<evidence type="ECO:0000256" key="1">
    <source>
        <dbReference type="ARBA" id="ARBA00023015"/>
    </source>
</evidence>
<reference evidence="6 8" key="2">
    <citation type="submission" date="2020-12" db="EMBL/GenBank/DDBJ databases">
        <title>FDA dAtabase for Regulatory Grade micrObial Sequences (FDA-ARGOS): Supporting development and validation of Infectious Disease Dx tests.</title>
        <authorList>
            <person name="Sproer C."/>
            <person name="Gronow S."/>
            <person name="Severitt S."/>
            <person name="Schroder I."/>
            <person name="Tallon L."/>
            <person name="Sadzewicz L."/>
            <person name="Zhao X."/>
            <person name="Boylan J."/>
            <person name="Ott S."/>
            <person name="Bowen H."/>
            <person name="Vavikolanu K."/>
            <person name="Mehta A."/>
            <person name="Aluvathingal J."/>
            <person name="Nadendla S."/>
            <person name="Lowell S."/>
            <person name="Myers T."/>
            <person name="Yan Y."/>
            <person name="Sichtig H."/>
        </authorList>
    </citation>
    <scope>NUCLEOTIDE SEQUENCE [LARGE SCALE GENOMIC DNA]</scope>
    <source>
        <strain evidence="6 8">FDAARGOS_881</strain>
    </source>
</reference>
<evidence type="ECO:0000256" key="3">
    <source>
        <dbReference type="ARBA" id="ARBA00023163"/>
    </source>
</evidence>
<dbReference type="Proteomes" id="UP000594836">
    <property type="component" value="Chromosome"/>
</dbReference>
<dbReference type="PROSITE" id="PS51063">
    <property type="entry name" value="HTH_CRP_2"/>
    <property type="match status" value="1"/>
</dbReference>
<dbReference type="Gene3D" id="2.60.120.10">
    <property type="entry name" value="Jelly Rolls"/>
    <property type="match status" value="1"/>
</dbReference>
<evidence type="ECO:0000256" key="2">
    <source>
        <dbReference type="ARBA" id="ARBA00023125"/>
    </source>
</evidence>
<dbReference type="SMART" id="SM00100">
    <property type="entry name" value="cNMP"/>
    <property type="match status" value="1"/>
</dbReference>
<dbReference type="Pfam" id="PF13545">
    <property type="entry name" value="HTH_Crp_2"/>
    <property type="match status" value="1"/>
</dbReference>
<protein>
    <submittedName>
        <fullName evidence="5">Crp/Fnr family transcriptional regulator</fullName>
    </submittedName>
</protein>
<name>A0A411LKI0_SPHPI</name>
<dbReference type="InterPro" id="IPR012318">
    <property type="entry name" value="HTH_CRP"/>
</dbReference>
<dbReference type="GO" id="GO:0003677">
    <property type="term" value="F:DNA binding"/>
    <property type="evidence" value="ECO:0007669"/>
    <property type="project" value="UniProtKB-KW"/>
</dbReference>
<dbReference type="InterPro" id="IPR014710">
    <property type="entry name" value="RmlC-like_jellyroll"/>
</dbReference>
<organism evidence="5 7">
    <name type="scientific">Sphingomonas paucimobilis</name>
    <name type="common">Pseudomonas paucimobilis</name>
    <dbReference type="NCBI Taxonomy" id="13689"/>
    <lineage>
        <taxon>Bacteria</taxon>
        <taxon>Pseudomonadati</taxon>
        <taxon>Pseudomonadota</taxon>
        <taxon>Alphaproteobacteria</taxon>
        <taxon>Sphingomonadales</taxon>
        <taxon>Sphingomonadaceae</taxon>
        <taxon>Sphingomonas</taxon>
    </lineage>
</organism>
<dbReference type="EMBL" id="CP065713">
    <property type="protein sequence ID" value="QPT09370.1"/>
    <property type="molecule type" value="Genomic_DNA"/>
</dbReference>
<dbReference type="EMBL" id="JABEOU010000058">
    <property type="protein sequence ID" value="NNG59654.1"/>
    <property type="molecule type" value="Genomic_DNA"/>
</dbReference>
<reference evidence="5 7" key="1">
    <citation type="submission" date="2020-05" db="EMBL/GenBank/DDBJ databases">
        <title>Draft Genome Sequences of Sphingomonas sp. Isolated from the International Space Station.</title>
        <authorList>
            <person name="Bijlani S."/>
            <person name="Singh N.K."/>
            <person name="Mason C.E."/>
            <person name="Wang C.C."/>
            <person name="Venkateswaran K."/>
        </authorList>
    </citation>
    <scope>NUCLEOTIDE SEQUENCE [LARGE SCALE GENOMIC DNA]</scope>
    <source>
        <strain evidence="5 7">FKI-L5-BR-P1</strain>
    </source>
</reference>
<sequence length="272" mass="30431">MTRGLLLWQTVGTYRRPSWTVRGPGSREAKIAYPIHRYEAFAALTPGEARALAELGDGEVVRRRGEIFQREGEATNGFHLHVRGWVTSSIVLRSGNRLIQKVHLPGDMLGTPSMVLPEAADTLTAVTESVTAFVPYERFGKLYETFPRLAALFTIATQMERLALMDALAMTGNASARERMARLLVDFHTRLSPIDLVVDDGFHLPLTQEIIGDLLGLTAVHVNRTIRGLEEEGLLARQGHRFQLLDLPALRRLSSLPPRRPKFEPNWLPPAR</sequence>
<dbReference type="SUPFAM" id="SSF46785">
    <property type="entry name" value="Winged helix' DNA-binding domain"/>
    <property type="match status" value="1"/>
</dbReference>
<evidence type="ECO:0000313" key="5">
    <source>
        <dbReference type="EMBL" id="NNG59654.1"/>
    </source>
</evidence>
<feature type="domain" description="HTH crp-type" evidence="4">
    <location>
        <begin position="174"/>
        <end position="248"/>
    </location>
</feature>
<proteinExistence type="predicted"/>
<dbReference type="AlphaFoldDB" id="A0A411LKI0"/>
<keyword evidence="2" id="KW-0238">DNA-binding</keyword>
<dbReference type="SUPFAM" id="SSF51206">
    <property type="entry name" value="cAMP-binding domain-like"/>
    <property type="match status" value="1"/>
</dbReference>
<dbReference type="InterPro" id="IPR000595">
    <property type="entry name" value="cNMP-bd_dom"/>
</dbReference>
<gene>
    <name evidence="5" type="ORF">HKX06_20115</name>
    <name evidence="6" type="ORF">I6G38_03480</name>
</gene>